<proteinExistence type="predicted"/>
<evidence type="ECO:0000259" key="1">
    <source>
        <dbReference type="Pfam" id="PF13976"/>
    </source>
</evidence>
<reference evidence="2" key="1">
    <citation type="journal article" date="2019" name="Sci. Rep.">
        <title>Draft genome of Tanacetum cinerariifolium, the natural source of mosquito coil.</title>
        <authorList>
            <person name="Yamashiro T."/>
            <person name="Shiraishi A."/>
            <person name="Satake H."/>
            <person name="Nakayama K."/>
        </authorList>
    </citation>
    <scope>NUCLEOTIDE SEQUENCE</scope>
</reference>
<dbReference type="EMBL" id="BKCJ011054117">
    <property type="protein sequence ID" value="GFC75956.1"/>
    <property type="molecule type" value="Genomic_DNA"/>
</dbReference>
<gene>
    <name evidence="2" type="ORF">Tci_847926</name>
</gene>
<name>A0A699QZ79_TANCI</name>
<dbReference type="Pfam" id="PF13976">
    <property type="entry name" value="gag_pre-integrs"/>
    <property type="match status" value="1"/>
</dbReference>
<organism evidence="2">
    <name type="scientific">Tanacetum cinerariifolium</name>
    <name type="common">Dalmatian daisy</name>
    <name type="synonym">Chrysanthemum cinerariifolium</name>
    <dbReference type="NCBI Taxonomy" id="118510"/>
    <lineage>
        <taxon>Eukaryota</taxon>
        <taxon>Viridiplantae</taxon>
        <taxon>Streptophyta</taxon>
        <taxon>Embryophyta</taxon>
        <taxon>Tracheophyta</taxon>
        <taxon>Spermatophyta</taxon>
        <taxon>Magnoliopsida</taxon>
        <taxon>eudicotyledons</taxon>
        <taxon>Gunneridae</taxon>
        <taxon>Pentapetalae</taxon>
        <taxon>asterids</taxon>
        <taxon>campanulids</taxon>
        <taxon>Asterales</taxon>
        <taxon>Asteraceae</taxon>
        <taxon>Asteroideae</taxon>
        <taxon>Anthemideae</taxon>
        <taxon>Anthemidinae</taxon>
        <taxon>Tanacetum</taxon>
    </lineage>
</organism>
<dbReference type="InterPro" id="IPR025724">
    <property type="entry name" value="GAG-pre-integrase_dom"/>
</dbReference>
<feature type="non-terminal residue" evidence="2">
    <location>
        <position position="112"/>
    </location>
</feature>
<comment type="caution">
    <text evidence="2">The sequence shown here is derived from an EMBL/GenBank/DDBJ whole genome shotgun (WGS) entry which is preliminary data.</text>
</comment>
<evidence type="ECO:0000313" key="2">
    <source>
        <dbReference type="EMBL" id="GFC75956.1"/>
    </source>
</evidence>
<dbReference type="AlphaFoldDB" id="A0A699QZ79"/>
<protein>
    <submittedName>
        <fullName evidence="2">Retrovirus-related Pol polyprotein from transposon TNT 1-94</fullName>
    </submittedName>
</protein>
<accession>A0A699QZ79</accession>
<sequence length="112" mass="12482">MISQAPVVRFMTVMRVLLGDNRECKIRGIGKLRLQLKDGSSFVLHNVRVVLSGTRRDNCVYSLDGHAVAGELNAIIEEKDSLTQVWHKRLGHISEAGLQVLEKQGLFGKKSL</sequence>
<feature type="domain" description="GAG-pre-integrase" evidence="1">
    <location>
        <begin position="60"/>
        <end position="110"/>
    </location>
</feature>